<protein>
    <submittedName>
        <fullName evidence="1">Uncharacterized protein</fullName>
    </submittedName>
</protein>
<gene>
    <name evidence="1" type="ORF">LCGC14_1401630</name>
</gene>
<dbReference type="SUPFAM" id="SSF56784">
    <property type="entry name" value="HAD-like"/>
    <property type="match status" value="1"/>
</dbReference>
<dbReference type="InterPro" id="IPR036412">
    <property type="entry name" value="HAD-like_sf"/>
</dbReference>
<reference evidence="1" key="1">
    <citation type="journal article" date="2015" name="Nature">
        <title>Complex archaea that bridge the gap between prokaryotes and eukaryotes.</title>
        <authorList>
            <person name="Spang A."/>
            <person name="Saw J.H."/>
            <person name="Jorgensen S.L."/>
            <person name="Zaremba-Niedzwiedzka K."/>
            <person name="Martijn J."/>
            <person name="Lind A.E."/>
            <person name="van Eijk R."/>
            <person name="Schleper C."/>
            <person name="Guy L."/>
            <person name="Ettema T.J."/>
        </authorList>
    </citation>
    <scope>NUCLEOTIDE SEQUENCE</scope>
</reference>
<organism evidence="1">
    <name type="scientific">marine sediment metagenome</name>
    <dbReference type="NCBI Taxonomy" id="412755"/>
    <lineage>
        <taxon>unclassified sequences</taxon>
        <taxon>metagenomes</taxon>
        <taxon>ecological metagenomes</taxon>
    </lineage>
</organism>
<dbReference type="AlphaFoldDB" id="A0A0F9JWY7"/>
<name>A0A0F9JWY7_9ZZZZ</name>
<evidence type="ECO:0000313" key="1">
    <source>
        <dbReference type="EMBL" id="KKM74299.1"/>
    </source>
</evidence>
<dbReference type="EMBL" id="LAZR01009162">
    <property type="protein sequence ID" value="KKM74299.1"/>
    <property type="molecule type" value="Genomic_DNA"/>
</dbReference>
<accession>A0A0F9JWY7</accession>
<proteinExistence type="predicted"/>
<comment type="caution">
    <text evidence="1">The sequence shown here is derived from an EMBL/GenBank/DDBJ whole genome shotgun (WGS) entry which is preliminary data.</text>
</comment>
<sequence>MILSFDLDGVIANTDNGLLNLLHQNARTNGNIGSKHYLQQYYARRSIDLDPRSLVGPQDIYHIVTGRIPSAHEITKIWVERWLGYQARVNLHLVGDKIVEDIFERGDPEQASRELALRKMRVLKFIKADVHFDNNPTIVSFLREHEITAVLVGGGLL</sequence>